<dbReference type="PANTHER" id="PTHR37297:SF1">
    <property type="entry name" value="PROTEIN NRDI"/>
    <property type="match status" value="1"/>
</dbReference>
<keyword evidence="2" id="KW-1185">Reference proteome</keyword>
<name>A0A1T4KM88_9ENTE</name>
<dbReference type="Gene3D" id="3.40.50.360">
    <property type="match status" value="1"/>
</dbReference>
<dbReference type="NCBIfam" id="TIGR00333">
    <property type="entry name" value="nrdI"/>
    <property type="match status" value="1"/>
</dbReference>
<dbReference type="AlphaFoldDB" id="A0A1T4KM88"/>
<reference evidence="1 2" key="1">
    <citation type="submission" date="2017-02" db="EMBL/GenBank/DDBJ databases">
        <authorList>
            <person name="Peterson S.W."/>
        </authorList>
    </citation>
    <scope>NUCLEOTIDE SEQUENCE [LARGE SCALE GENOMIC DNA]</scope>
    <source>
        <strain evidence="1 2">ATCC BAA-1030</strain>
    </source>
</reference>
<organism evidence="1 2">
    <name type="scientific">Pilibacter termitis</name>
    <dbReference type="NCBI Taxonomy" id="263852"/>
    <lineage>
        <taxon>Bacteria</taxon>
        <taxon>Bacillati</taxon>
        <taxon>Bacillota</taxon>
        <taxon>Bacilli</taxon>
        <taxon>Lactobacillales</taxon>
        <taxon>Enterococcaceae</taxon>
        <taxon>Pilibacter</taxon>
    </lineage>
</organism>
<accession>A0A1T4KM88</accession>
<dbReference type="Pfam" id="PF07972">
    <property type="entry name" value="Flavodoxin_NdrI"/>
    <property type="match status" value="1"/>
</dbReference>
<evidence type="ECO:0000313" key="2">
    <source>
        <dbReference type="Proteomes" id="UP000190328"/>
    </source>
</evidence>
<evidence type="ECO:0000313" key="1">
    <source>
        <dbReference type="EMBL" id="SJZ43552.1"/>
    </source>
</evidence>
<gene>
    <name evidence="1" type="ORF">SAMN02745116_00295</name>
</gene>
<dbReference type="Proteomes" id="UP000190328">
    <property type="component" value="Unassembled WGS sequence"/>
</dbReference>
<dbReference type="InterPro" id="IPR029039">
    <property type="entry name" value="Flavoprotein-like_sf"/>
</dbReference>
<dbReference type="PIRSF" id="PIRSF005087">
    <property type="entry name" value="NrdI"/>
    <property type="match status" value="1"/>
</dbReference>
<proteinExistence type="predicted"/>
<dbReference type="EMBL" id="FUXI01000003">
    <property type="protein sequence ID" value="SJZ43552.1"/>
    <property type="molecule type" value="Genomic_DNA"/>
</dbReference>
<dbReference type="GO" id="GO:0010181">
    <property type="term" value="F:FMN binding"/>
    <property type="evidence" value="ECO:0007669"/>
    <property type="project" value="InterPro"/>
</dbReference>
<dbReference type="STRING" id="263852.SAMN02745116_00295"/>
<sequence length="123" mass="13964">MMKIVYFSLTGQTRRFVKKTGLDAFEITASNSFTDFDEPYVLIVPTYEKDVVTPVFDFLENGRNAEFCAGVAGGGNRNFAELFVFTAKDIAKDYHVPLLYTFEFNGTEEDVKYIQKVVKSLES</sequence>
<protein>
    <submittedName>
        <fullName evidence="1">Protein involved in ribonucleotide reduction</fullName>
    </submittedName>
</protein>
<dbReference type="PANTHER" id="PTHR37297">
    <property type="entry name" value="PROTEIN NRDI"/>
    <property type="match status" value="1"/>
</dbReference>
<dbReference type="SUPFAM" id="SSF52218">
    <property type="entry name" value="Flavoproteins"/>
    <property type="match status" value="1"/>
</dbReference>
<dbReference type="InterPro" id="IPR004465">
    <property type="entry name" value="RNR_NrdI"/>
</dbReference>